<gene>
    <name evidence="1" type="ORF">DAT39_015927</name>
</gene>
<sequence>MAPSCESLVCFHGSCFRDIAALVHAGKHRRPKDEEEGGGTWEHRRWALAISAKRKSNQRERV</sequence>
<evidence type="ECO:0000313" key="1">
    <source>
        <dbReference type="EMBL" id="KAF5894365.1"/>
    </source>
</evidence>
<proteinExistence type="predicted"/>
<reference evidence="1" key="1">
    <citation type="submission" date="2020-07" db="EMBL/GenBank/DDBJ databases">
        <title>Clarias magur genome sequencing, assembly and annotation.</title>
        <authorList>
            <person name="Kushwaha B."/>
            <person name="Kumar R."/>
            <person name="Das P."/>
            <person name="Joshi C.G."/>
            <person name="Kumar D."/>
            <person name="Nagpure N.S."/>
            <person name="Pandey M."/>
            <person name="Agarwal S."/>
            <person name="Srivastava S."/>
            <person name="Singh M."/>
            <person name="Sahoo L."/>
            <person name="Jayasankar P."/>
            <person name="Meher P.K."/>
            <person name="Koringa P.G."/>
            <person name="Iquebal M.A."/>
            <person name="Das S.P."/>
            <person name="Bit A."/>
            <person name="Patnaik S."/>
            <person name="Patel N."/>
            <person name="Shah T.M."/>
            <person name="Hinsu A."/>
            <person name="Jena J.K."/>
        </authorList>
    </citation>
    <scope>NUCLEOTIDE SEQUENCE</scope>
    <source>
        <strain evidence="1">CIFAMagur01</strain>
        <tissue evidence="1">Testis</tissue>
    </source>
</reference>
<comment type="caution">
    <text evidence="1">The sequence shown here is derived from an EMBL/GenBank/DDBJ whole genome shotgun (WGS) entry which is preliminary data.</text>
</comment>
<dbReference type="Proteomes" id="UP000727407">
    <property type="component" value="Unassembled WGS sequence"/>
</dbReference>
<evidence type="ECO:0000313" key="2">
    <source>
        <dbReference type="Proteomes" id="UP000727407"/>
    </source>
</evidence>
<organism evidence="1 2">
    <name type="scientific">Clarias magur</name>
    <name type="common">Asian catfish</name>
    <name type="synonym">Macropteronotus magur</name>
    <dbReference type="NCBI Taxonomy" id="1594786"/>
    <lineage>
        <taxon>Eukaryota</taxon>
        <taxon>Metazoa</taxon>
        <taxon>Chordata</taxon>
        <taxon>Craniata</taxon>
        <taxon>Vertebrata</taxon>
        <taxon>Euteleostomi</taxon>
        <taxon>Actinopterygii</taxon>
        <taxon>Neopterygii</taxon>
        <taxon>Teleostei</taxon>
        <taxon>Ostariophysi</taxon>
        <taxon>Siluriformes</taxon>
        <taxon>Clariidae</taxon>
        <taxon>Clarias</taxon>
    </lineage>
</organism>
<name>A0A8J4UF59_CLAMG</name>
<protein>
    <submittedName>
        <fullName evidence="1">Uncharacterized protein</fullName>
    </submittedName>
</protein>
<dbReference type="AlphaFoldDB" id="A0A8J4UF59"/>
<accession>A0A8J4UF59</accession>
<dbReference type="EMBL" id="QNUK01000378">
    <property type="protein sequence ID" value="KAF5894365.1"/>
    <property type="molecule type" value="Genomic_DNA"/>
</dbReference>
<keyword evidence="2" id="KW-1185">Reference proteome</keyword>